<feature type="compositionally biased region" description="Basic and acidic residues" evidence="1">
    <location>
        <begin position="89"/>
        <end position="129"/>
    </location>
</feature>
<feature type="region of interest" description="Disordered" evidence="1">
    <location>
        <begin position="557"/>
        <end position="587"/>
    </location>
</feature>
<dbReference type="PANTHER" id="PTHR15491">
    <property type="match status" value="1"/>
</dbReference>
<feature type="compositionally biased region" description="Basic and acidic residues" evidence="1">
    <location>
        <begin position="753"/>
        <end position="774"/>
    </location>
</feature>
<dbReference type="OrthoDB" id="6354489at2759"/>
<feature type="compositionally biased region" description="Low complexity" evidence="1">
    <location>
        <begin position="1"/>
        <end position="16"/>
    </location>
</feature>
<feature type="compositionally biased region" description="Basic and acidic residues" evidence="1">
    <location>
        <begin position="359"/>
        <end position="372"/>
    </location>
</feature>
<dbReference type="InterPro" id="IPR036236">
    <property type="entry name" value="Znf_C2H2_sf"/>
</dbReference>
<evidence type="ECO:0000313" key="3">
    <source>
        <dbReference type="Proteomes" id="UP000502823"/>
    </source>
</evidence>
<feature type="compositionally biased region" description="Basic and acidic residues" evidence="1">
    <location>
        <begin position="569"/>
        <end position="587"/>
    </location>
</feature>
<dbReference type="PANTHER" id="PTHR15491:SF18">
    <property type="entry name" value="CIZ1 ZINC FINGER PROTEIN, ISOFORM A"/>
    <property type="match status" value="1"/>
</dbReference>
<evidence type="ECO:0008006" key="4">
    <source>
        <dbReference type="Google" id="ProtNLM"/>
    </source>
</evidence>
<gene>
    <name evidence="2" type="ORF">Cfor_11435</name>
</gene>
<feature type="compositionally biased region" description="Basic and acidic residues" evidence="1">
    <location>
        <begin position="824"/>
        <end position="835"/>
    </location>
</feature>
<proteinExistence type="predicted"/>
<feature type="compositionally biased region" description="Low complexity" evidence="1">
    <location>
        <begin position="147"/>
        <end position="166"/>
    </location>
</feature>
<dbReference type="InParanoid" id="A0A6L2PEU8"/>
<feature type="compositionally biased region" description="Basic and acidic residues" evidence="1">
    <location>
        <begin position="17"/>
        <end position="28"/>
    </location>
</feature>
<feature type="compositionally biased region" description="Acidic residues" evidence="1">
    <location>
        <begin position="297"/>
        <end position="331"/>
    </location>
</feature>
<accession>A0A6L2PEU8</accession>
<dbReference type="InterPro" id="IPR026811">
    <property type="entry name" value="CIZ1"/>
</dbReference>
<dbReference type="Proteomes" id="UP000502823">
    <property type="component" value="Unassembled WGS sequence"/>
</dbReference>
<feature type="region of interest" description="Disordered" evidence="1">
    <location>
        <begin position="217"/>
        <end position="380"/>
    </location>
</feature>
<feature type="region of interest" description="Disordered" evidence="1">
    <location>
        <begin position="1"/>
        <end position="171"/>
    </location>
</feature>
<comment type="caution">
    <text evidence="2">The sequence shown here is derived from an EMBL/GenBank/DDBJ whole genome shotgun (WGS) entry which is preliminary data.</text>
</comment>
<keyword evidence="3" id="KW-1185">Reference proteome</keyword>
<feature type="compositionally biased region" description="Low complexity" evidence="1">
    <location>
        <begin position="809"/>
        <end position="818"/>
    </location>
</feature>
<feature type="compositionally biased region" description="Acidic residues" evidence="1">
    <location>
        <begin position="260"/>
        <end position="272"/>
    </location>
</feature>
<reference evidence="3" key="1">
    <citation type="submission" date="2020-01" db="EMBL/GenBank/DDBJ databases">
        <title>Draft genome sequence of the Termite Coptotermes fromosanus.</title>
        <authorList>
            <person name="Itakura S."/>
            <person name="Yosikawa Y."/>
            <person name="Umezawa K."/>
        </authorList>
    </citation>
    <scope>NUCLEOTIDE SEQUENCE [LARGE SCALE GENOMIC DNA]</scope>
</reference>
<organism evidence="2 3">
    <name type="scientific">Coptotermes formosanus</name>
    <name type="common">Formosan subterranean termite</name>
    <dbReference type="NCBI Taxonomy" id="36987"/>
    <lineage>
        <taxon>Eukaryota</taxon>
        <taxon>Metazoa</taxon>
        <taxon>Ecdysozoa</taxon>
        <taxon>Arthropoda</taxon>
        <taxon>Hexapoda</taxon>
        <taxon>Insecta</taxon>
        <taxon>Pterygota</taxon>
        <taxon>Neoptera</taxon>
        <taxon>Polyneoptera</taxon>
        <taxon>Dictyoptera</taxon>
        <taxon>Blattodea</taxon>
        <taxon>Blattoidea</taxon>
        <taxon>Termitoidae</taxon>
        <taxon>Rhinotermitidae</taxon>
        <taxon>Coptotermes</taxon>
    </lineage>
</organism>
<feature type="compositionally biased region" description="Basic and acidic residues" evidence="1">
    <location>
        <begin position="658"/>
        <end position="697"/>
    </location>
</feature>
<evidence type="ECO:0000256" key="1">
    <source>
        <dbReference type="SAM" id="MobiDB-lite"/>
    </source>
</evidence>
<sequence>MYMDFGSGVSSSSSDRYTSRGRGDDSSYRRYSRMDGPGYSTREHSHHRSPESQRKRLRTEHGYVQASSSRRSHEGSYGGGSDYSNRYGYSEEKGGYVDERGRGYREERRSASSFRDRSREDYPHRKAEQLDSSMPPPSSAPSRHLSSPRGSFRGRISGRGTRGMSRMIFPRRVDTVLKKKSILDSSYTFRKRMLATRVQADNLRRLKLQRLRRIREAALSTKKEGQVEKEGSKATEDISDDDEKEENWDEDMEKEHADAGDDEEEDELEEGETPDKKEKTKLKEKKKEIKTPVKDDEREEGEEIDDEEDDEQGQEEDEEGQEEEEEEEEEDRGSLSDGATPSKKSDVKNDGGVQVTIKQDSDARAVSEEGRKHLPRSSLSGRPFIRLSCPHCFVRCITFKEYTLHLYTSKHINMMRKQSLRHKQTLARMRMNQRQKQRLLEESEEVHGNLPPRSNFCPICKLNYRQLKSKHQASDSHRAMKKFLMPYCRVCRIGFKSPMLYENHICSLDHLKRKARLEERMMRLHDRGRDVEDDDGSGMDEDKELNMENFMILDSVGTVDDTGDEGDGEDGKPRSEKDKKEGEEKRSKHEINLGAEYVKKIEVYFCDLCRLYLPRLDQPERALSIHCRTRTHLQRYVRYRDDRALRNKAEKIHHRREAAKENAVKEAEAKKALEEKTEGEVEKKDGGASSSVEKETTGKVSDNDAGTEANNKKNSTAGTAKLSQEGRDTSTEITADGGVEGDGDLEQDLESGMDDKLWADVDKDLGELLREVEPGNKSSDEDDDSRAEGGRYDRFRYSEKGSTVTADPSSEGDASKAAAEADETTEKSAAGKDTQEVTNAKSTGEDKLAPWTTPVTLKEYLHVLSCSVVESAAIDVSKPNLEMIFIFTLVPMFCICRLHFEECNMAGHPHFDHLHYAVLMQLGTAYDYCSDSIGDTQVRHDIFALITGRKADITDLTP</sequence>
<feature type="compositionally biased region" description="Acidic residues" evidence="1">
    <location>
        <begin position="739"/>
        <end position="752"/>
    </location>
</feature>
<protein>
    <recommendedName>
        <fullName evidence="4">C2H2-type domain-containing protein</fullName>
    </recommendedName>
</protein>
<feature type="compositionally biased region" description="Basic and acidic residues" evidence="1">
    <location>
        <begin position="786"/>
        <end position="799"/>
    </location>
</feature>
<dbReference type="EMBL" id="BLKM01000276">
    <property type="protein sequence ID" value="GFG31051.1"/>
    <property type="molecule type" value="Genomic_DNA"/>
</dbReference>
<feature type="compositionally biased region" description="Polar residues" evidence="1">
    <location>
        <begin position="708"/>
        <end position="722"/>
    </location>
</feature>
<feature type="compositionally biased region" description="Acidic residues" evidence="1">
    <location>
        <begin position="237"/>
        <end position="252"/>
    </location>
</feature>
<dbReference type="SUPFAM" id="SSF57667">
    <property type="entry name" value="beta-beta-alpha zinc fingers"/>
    <property type="match status" value="1"/>
</dbReference>
<dbReference type="AlphaFoldDB" id="A0A6L2PEU8"/>
<feature type="compositionally biased region" description="Basic and acidic residues" evidence="1">
    <location>
        <begin position="221"/>
        <end position="236"/>
    </location>
</feature>
<evidence type="ECO:0000313" key="2">
    <source>
        <dbReference type="EMBL" id="GFG31051.1"/>
    </source>
</evidence>
<feature type="region of interest" description="Disordered" evidence="1">
    <location>
        <begin position="650"/>
        <end position="848"/>
    </location>
</feature>
<feature type="compositionally biased region" description="Basic and acidic residues" evidence="1">
    <location>
        <begin position="285"/>
        <end position="296"/>
    </location>
</feature>
<name>A0A6L2PEU8_COPFO</name>